<accession>A0A7E6ENB3</accession>
<sequence>MVKMSLSRNLVTVINLGRMGFLAAADLQKRYAREHLDFLAGKPGAISRNVILLVEHDPVYTTGFRTKTYTEEEAQRLKSLGADFYRTNRGGMITFHGPGQLVAYPILNLLQFRPSVKWYVSSLEATIIKTCANWGIAAKTTVDTGVWVEDRKIGAIGIHTRRYVTTHGISLNCNPELSWFKFIVPCELKGKSVTSISKETNREVSIKDVTKSFLESFSEVFNCSIETSMLEQHEHIFIPHQTTFSSQNASATTTPTPATSTEFASKTIVPPETLYRLPSKEKETPVDRQIPMW</sequence>
<dbReference type="InterPro" id="IPR045864">
    <property type="entry name" value="aa-tRNA-synth_II/BPL/LPL"/>
</dbReference>
<comment type="subcellular location">
    <subcellularLocation>
        <location evidence="1">Mitochondrion</location>
    </subcellularLocation>
</comment>
<dbReference type="HAMAP" id="MF_00013">
    <property type="entry name" value="LipB"/>
    <property type="match status" value="1"/>
</dbReference>
<dbReference type="PANTHER" id="PTHR10993">
    <property type="entry name" value="OCTANOYLTRANSFERASE"/>
    <property type="match status" value="1"/>
</dbReference>
<evidence type="ECO:0000256" key="6">
    <source>
        <dbReference type="ARBA" id="ARBA00023315"/>
    </source>
</evidence>
<dbReference type="NCBIfam" id="TIGR00214">
    <property type="entry name" value="lipB"/>
    <property type="match status" value="1"/>
</dbReference>
<name>A0A7E6ENB3_9MOLL</name>
<comment type="similarity">
    <text evidence="3">Belongs to the LipB family.</text>
</comment>
<dbReference type="Pfam" id="PF21948">
    <property type="entry name" value="LplA-B_cat"/>
    <property type="match status" value="1"/>
</dbReference>
<dbReference type="RefSeq" id="XP_036356799.1">
    <property type="nucleotide sequence ID" value="XM_036500906.1"/>
</dbReference>
<comment type="pathway">
    <text evidence="2">Protein modification; protein lipoylation via endogenous pathway; protein N(6)-(lipoyl)lysine from octanoyl-[acyl-carrier-protein]: step 1/2.</text>
</comment>
<organism evidence="10 11">
    <name type="scientific">Octopus sinensis</name>
    <name type="common">East Asian common octopus</name>
    <dbReference type="NCBI Taxonomy" id="2607531"/>
    <lineage>
        <taxon>Eukaryota</taxon>
        <taxon>Metazoa</taxon>
        <taxon>Spiralia</taxon>
        <taxon>Lophotrochozoa</taxon>
        <taxon>Mollusca</taxon>
        <taxon>Cephalopoda</taxon>
        <taxon>Coleoidea</taxon>
        <taxon>Octopodiformes</taxon>
        <taxon>Octopoda</taxon>
        <taxon>Incirrata</taxon>
        <taxon>Octopodidae</taxon>
        <taxon>Octopus</taxon>
    </lineage>
</organism>
<dbReference type="PROSITE" id="PS01313">
    <property type="entry name" value="LIPB"/>
    <property type="match status" value="1"/>
</dbReference>
<dbReference type="NCBIfam" id="NF010925">
    <property type="entry name" value="PRK14345.1"/>
    <property type="match status" value="1"/>
</dbReference>
<dbReference type="GO" id="GO:0033819">
    <property type="term" value="F:lipoyl(octanoyl) transferase activity"/>
    <property type="evidence" value="ECO:0007669"/>
    <property type="project" value="UniProtKB-EC"/>
</dbReference>
<dbReference type="InterPro" id="IPR020605">
    <property type="entry name" value="Octanoyltransferase_CS"/>
</dbReference>
<reference evidence="11" key="1">
    <citation type="submission" date="2025-08" db="UniProtKB">
        <authorList>
            <consortium name="RefSeq"/>
        </authorList>
    </citation>
    <scope>IDENTIFICATION</scope>
</reference>
<evidence type="ECO:0000256" key="1">
    <source>
        <dbReference type="ARBA" id="ARBA00004173"/>
    </source>
</evidence>
<dbReference type="InterPro" id="IPR000544">
    <property type="entry name" value="Octanoyltransferase"/>
</dbReference>
<feature type="domain" description="BPL/LPL catalytic" evidence="9">
    <location>
        <begin position="45"/>
        <end position="225"/>
    </location>
</feature>
<evidence type="ECO:0000313" key="11">
    <source>
        <dbReference type="RefSeq" id="XP_036356799.1"/>
    </source>
</evidence>
<evidence type="ECO:0000256" key="5">
    <source>
        <dbReference type="ARBA" id="ARBA00022679"/>
    </source>
</evidence>
<keyword evidence="5" id="KW-0808">Transferase</keyword>
<evidence type="ECO:0000256" key="8">
    <source>
        <dbReference type="ARBA" id="ARBA00033331"/>
    </source>
</evidence>
<dbReference type="EC" id="2.3.1.181" evidence="4"/>
<evidence type="ECO:0000256" key="2">
    <source>
        <dbReference type="ARBA" id="ARBA00004821"/>
    </source>
</evidence>
<dbReference type="GO" id="GO:0009249">
    <property type="term" value="P:protein lipoylation"/>
    <property type="evidence" value="ECO:0007669"/>
    <property type="project" value="InterPro"/>
</dbReference>
<protein>
    <recommendedName>
        <fullName evidence="4">lipoyl(octanoyl) transferase</fullName>
        <ecNumber evidence="4">2.3.1.181</ecNumber>
    </recommendedName>
    <alternativeName>
        <fullName evidence="7">Lipoate-protein ligase B</fullName>
    </alternativeName>
    <alternativeName>
        <fullName evidence="8">Lipoyl/octanoyl transferase</fullName>
    </alternativeName>
</protein>
<dbReference type="GO" id="GO:0005739">
    <property type="term" value="C:mitochondrion"/>
    <property type="evidence" value="ECO:0007669"/>
    <property type="project" value="UniProtKB-SubCell"/>
</dbReference>
<evidence type="ECO:0000313" key="10">
    <source>
        <dbReference type="Proteomes" id="UP000515154"/>
    </source>
</evidence>
<dbReference type="PANTHER" id="PTHR10993:SF7">
    <property type="entry name" value="LIPOYLTRANSFERASE 2, MITOCHONDRIAL-RELATED"/>
    <property type="match status" value="1"/>
</dbReference>
<dbReference type="UniPathway" id="UPA00538">
    <property type="reaction ID" value="UER00592"/>
</dbReference>
<dbReference type="FunFam" id="3.30.930.10:FF:000035">
    <property type="entry name" value="Putative lipoyltransferase 2, mitochondrial"/>
    <property type="match status" value="1"/>
</dbReference>
<dbReference type="CDD" id="cd16444">
    <property type="entry name" value="LipB"/>
    <property type="match status" value="1"/>
</dbReference>
<proteinExistence type="inferred from homology"/>
<dbReference type="PROSITE" id="PS51733">
    <property type="entry name" value="BPL_LPL_CATALYTIC"/>
    <property type="match status" value="1"/>
</dbReference>
<dbReference type="Proteomes" id="UP000515154">
    <property type="component" value="Linkage group LG3"/>
</dbReference>
<evidence type="ECO:0000256" key="3">
    <source>
        <dbReference type="ARBA" id="ARBA00007907"/>
    </source>
</evidence>
<evidence type="ECO:0000259" key="9">
    <source>
        <dbReference type="PROSITE" id="PS51733"/>
    </source>
</evidence>
<dbReference type="Gene3D" id="3.30.930.10">
    <property type="entry name" value="Bira Bifunctional Protein, Domain 2"/>
    <property type="match status" value="1"/>
</dbReference>
<gene>
    <name evidence="11" type="primary">LOC115209320</name>
</gene>
<keyword evidence="6" id="KW-0012">Acyltransferase</keyword>
<dbReference type="SUPFAM" id="SSF55681">
    <property type="entry name" value="Class II aaRS and biotin synthetases"/>
    <property type="match status" value="1"/>
</dbReference>
<evidence type="ECO:0000256" key="4">
    <source>
        <dbReference type="ARBA" id="ARBA00012334"/>
    </source>
</evidence>
<dbReference type="InterPro" id="IPR004143">
    <property type="entry name" value="BPL_LPL_catalytic"/>
</dbReference>
<dbReference type="AlphaFoldDB" id="A0A7E6ENB3"/>
<evidence type="ECO:0000256" key="7">
    <source>
        <dbReference type="ARBA" id="ARBA00030797"/>
    </source>
</evidence>
<keyword evidence="10" id="KW-1185">Reference proteome</keyword>